<feature type="compositionally biased region" description="Polar residues" evidence="1">
    <location>
        <begin position="1"/>
        <end position="13"/>
    </location>
</feature>
<feature type="non-terminal residue" evidence="2">
    <location>
        <position position="1"/>
    </location>
</feature>
<dbReference type="AlphaFoldDB" id="A0A1Y3EA50"/>
<protein>
    <submittedName>
        <fullName evidence="2">Uncharacterized protein</fullName>
    </submittedName>
</protein>
<name>A0A1Y3EA50_9BILA</name>
<feature type="region of interest" description="Disordered" evidence="1">
    <location>
        <begin position="1"/>
        <end position="35"/>
    </location>
</feature>
<organism evidence="2 3">
    <name type="scientific">Trichinella nativa</name>
    <dbReference type="NCBI Taxonomy" id="6335"/>
    <lineage>
        <taxon>Eukaryota</taxon>
        <taxon>Metazoa</taxon>
        <taxon>Ecdysozoa</taxon>
        <taxon>Nematoda</taxon>
        <taxon>Enoplea</taxon>
        <taxon>Dorylaimia</taxon>
        <taxon>Trichinellida</taxon>
        <taxon>Trichinellidae</taxon>
        <taxon>Trichinella</taxon>
    </lineage>
</organism>
<comment type="caution">
    <text evidence="2">The sequence shown here is derived from an EMBL/GenBank/DDBJ whole genome shotgun (WGS) entry which is preliminary data.</text>
</comment>
<reference evidence="2 3" key="1">
    <citation type="submission" date="2015-04" db="EMBL/GenBank/DDBJ databases">
        <title>Draft genome of the roundworm Trichinella nativa.</title>
        <authorList>
            <person name="Mitreva M."/>
        </authorList>
    </citation>
    <scope>NUCLEOTIDE SEQUENCE [LARGE SCALE GENOMIC DNA]</scope>
    <source>
        <strain evidence="2 3">ISS45</strain>
    </source>
</reference>
<dbReference type="EMBL" id="LVZM01019368">
    <property type="protein sequence ID" value="OUC41851.1"/>
    <property type="molecule type" value="Genomic_DNA"/>
</dbReference>
<evidence type="ECO:0000313" key="2">
    <source>
        <dbReference type="EMBL" id="OUC41851.1"/>
    </source>
</evidence>
<accession>A0A1Y3EA50</accession>
<dbReference type="Proteomes" id="UP000243006">
    <property type="component" value="Unassembled WGS sequence"/>
</dbReference>
<sequence length="50" mass="5383">RRASSVEITSESVQELLEKPTGPLMPLPENTPAAPKITEIPENVTVLEGI</sequence>
<evidence type="ECO:0000313" key="3">
    <source>
        <dbReference type="Proteomes" id="UP000243006"/>
    </source>
</evidence>
<evidence type="ECO:0000256" key="1">
    <source>
        <dbReference type="SAM" id="MobiDB-lite"/>
    </source>
</evidence>
<proteinExistence type="predicted"/>
<gene>
    <name evidence="2" type="ORF">D917_10653</name>
</gene>